<dbReference type="Proteomes" id="UP000683360">
    <property type="component" value="Unassembled WGS sequence"/>
</dbReference>
<dbReference type="AlphaFoldDB" id="A0A8S3SCT7"/>
<dbReference type="EMBL" id="CAJPWZ010001632">
    <property type="protein sequence ID" value="CAG2219525.1"/>
    <property type="molecule type" value="Genomic_DNA"/>
</dbReference>
<evidence type="ECO:0000313" key="1">
    <source>
        <dbReference type="EMBL" id="CAG2219525.1"/>
    </source>
</evidence>
<proteinExistence type="predicted"/>
<name>A0A8S3SCT7_MYTED</name>
<evidence type="ECO:0000313" key="2">
    <source>
        <dbReference type="Proteomes" id="UP000683360"/>
    </source>
</evidence>
<dbReference type="OrthoDB" id="10445428at2759"/>
<keyword evidence="2" id="KW-1185">Reference proteome</keyword>
<organism evidence="1 2">
    <name type="scientific">Mytilus edulis</name>
    <name type="common">Blue mussel</name>
    <dbReference type="NCBI Taxonomy" id="6550"/>
    <lineage>
        <taxon>Eukaryota</taxon>
        <taxon>Metazoa</taxon>
        <taxon>Spiralia</taxon>
        <taxon>Lophotrochozoa</taxon>
        <taxon>Mollusca</taxon>
        <taxon>Bivalvia</taxon>
        <taxon>Autobranchia</taxon>
        <taxon>Pteriomorphia</taxon>
        <taxon>Mytilida</taxon>
        <taxon>Mytiloidea</taxon>
        <taxon>Mytilidae</taxon>
        <taxon>Mytilinae</taxon>
        <taxon>Mytilus</taxon>
    </lineage>
</organism>
<reference evidence="1" key="1">
    <citation type="submission" date="2021-03" db="EMBL/GenBank/DDBJ databases">
        <authorList>
            <person name="Bekaert M."/>
        </authorList>
    </citation>
    <scope>NUCLEOTIDE SEQUENCE</scope>
</reference>
<accession>A0A8S3SCT7</accession>
<sequence length="194" mass="22021">MDVISDLSTSIELTIDVTDQVKTNIDMFRTHVDIHKCVITSCSYCPDSLPDEAKRITKSLHIGFSRVTTHQPTSIFVYPFPPAPLQPQTVAYKQSAAFIHPSLNAFRQPPPSPPAGSCQQIYECEEVVPTRNYHQKRGFTHSTDYIQHTFTPAVKDTEDQIKKMRYETISPAPYTDEALPENILNDLIPFHQMN</sequence>
<protein>
    <submittedName>
        <fullName evidence="1">Uncharacterized protein</fullName>
    </submittedName>
</protein>
<gene>
    <name evidence="1" type="ORF">MEDL_33072</name>
</gene>
<comment type="caution">
    <text evidence="1">The sequence shown here is derived from an EMBL/GenBank/DDBJ whole genome shotgun (WGS) entry which is preliminary data.</text>
</comment>